<proteinExistence type="predicted"/>
<comment type="caution">
    <text evidence="1">The sequence shown here is derived from an EMBL/GenBank/DDBJ whole genome shotgun (WGS) entry which is preliminary data.</text>
</comment>
<reference evidence="1" key="1">
    <citation type="journal article" date="2015" name="Nature">
        <title>Complex archaea that bridge the gap between prokaryotes and eukaryotes.</title>
        <authorList>
            <person name="Spang A."/>
            <person name="Saw J.H."/>
            <person name="Jorgensen S.L."/>
            <person name="Zaremba-Niedzwiedzka K."/>
            <person name="Martijn J."/>
            <person name="Lind A.E."/>
            <person name="van Eijk R."/>
            <person name="Schleper C."/>
            <person name="Guy L."/>
            <person name="Ettema T.J."/>
        </authorList>
    </citation>
    <scope>NUCLEOTIDE SEQUENCE</scope>
</reference>
<sequence length="46" mass="5024">MPFTLPENCKIVQLASPETTNGAKTSDVISLKNAHKVWIVVELTQA</sequence>
<protein>
    <submittedName>
        <fullName evidence="1">Uncharacterized protein</fullName>
    </submittedName>
</protein>
<accession>A0A0F9I1Q0</accession>
<feature type="non-terminal residue" evidence="1">
    <location>
        <position position="46"/>
    </location>
</feature>
<gene>
    <name evidence="1" type="ORF">LCGC14_1714370</name>
</gene>
<dbReference type="AlphaFoldDB" id="A0A0F9I1Q0"/>
<evidence type="ECO:0000313" key="1">
    <source>
        <dbReference type="EMBL" id="KKM13619.1"/>
    </source>
</evidence>
<name>A0A0F9I1Q0_9ZZZZ</name>
<organism evidence="1">
    <name type="scientific">marine sediment metagenome</name>
    <dbReference type="NCBI Taxonomy" id="412755"/>
    <lineage>
        <taxon>unclassified sequences</taxon>
        <taxon>metagenomes</taxon>
        <taxon>ecological metagenomes</taxon>
    </lineage>
</organism>
<dbReference type="EMBL" id="LAZR01015339">
    <property type="protein sequence ID" value="KKM13619.1"/>
    <property type="molecule type" value="Genomic_DNA"/>
</dbReference>